<feature type="non-terminal residue" evidence="2">
    <location>
        <position position="60"/>
    </location>
</feature>
<dbReference type="RefSeq" id="XP_014143592.1">
    <property type="nucleotide sequence ID" value="XM_014288117.1"/>
</dbReference>
<feature type="domain" description="FH2" evidence="1">
    <location>
        <begin position="1"/>
        <end position="60"/>
    </location>
</feature>
<dbReference type="InterPro" id="IPR015425">
    <property type="entry name" value="FH2_Formin"/>
</dbReference>
<keyword evidence="3" id="KW-1185">Reference proteome</keyword>
<dbReference type="Proteomes" id="UP000054560">
    <property type="component" value="Unassembled WGS sequence"/>
</dbReference>
<dbReference type="InterPro" id="IPR042201">
    <property type="entry name" value="FH2_Formin_sf"/>
</dbReference>
<reference evidence="2 3" key="1">
    <citation type="submission" date="2011-02" db="EMBL/GenBank/DDBJ databases">
        <title>The Genome Sequence of Sphaeroforma arctica JP610.</title>
        <authorList>
            <consortium name="The Broad Institute Genome Sequencing Platform"/>
            <person name="Russ C."/>
            <person name="Cuomo C."/>
            <person name="Young S.K."/>
            <person name="Zeng Q."/>
            <person name="Gargeya S."/>
            <person name="Alvarado L."/>
            <person name="Berlin A."/>
            <person name="Chapman S.B."/>
            <person name="Chen Z."/>
            <person name="Freedman E."/>
            <person name="Gellesch M."/>
            <person name="Goldberg J."/>
            <person name="Griggs A."/>
            <person name="Gujja S."/>
            <person name="Heilman E."/>
            <person name="Heiman D."/>
            <person name="Howarth C."/>
            <person name="Mehta T."/>
            <person name="Neiman D."/>
            <person name="Pearson M."/>
            <person name="Roberts A."/>
            <person name="Saif S."/>
            <person name="Shea T."/>
            <person name="Shenoy N."/>
            <person name="Sisk P."/>
            <person name="Stolte C."/>
            <person name="Sykes S."/>
            <person name="White J."/>
            <person name="Yandava C."/>
            <person name="Burger G."/>
            <person name="Gray M.W."/>
            <person name="Holland P.W.H."/>
            <person name="King N."/>
            <person name="Lang F.B.F."/>
            <person name="Roger A.J."/>
            <person name="Ruiz-Trillo I."/>
            <person name="Haas B."/>
            <person name="Nusbaum C."/>
            <person name="Birren B."/>
        </authorList>
    </citation>
    <scope>NUCLEOTIDE SEQUENCE [LARGE SCALE GENOMIC DNA]</scope>
    <source>
        <strain evidence="2 3">JP610</strain>
    </source>
</reference>
<dbReference type="Gene3D" id="1.20.58.2220">
    <property type="entry name" value="Formin, FH2 domain"/>
    <property type="match status" value="1"/>
</dbReference>
<dbReference type="PROSITE" id="PS51444">
    <property type="entry name" value="FH2"/>
    <property type="match status" value="1"/>
</dbReference>
<evidence type="ECO:0000313" key="2">
    <source>
        <dbReference type="EMBL" id="KNC69690.1"/>
    </source>
</evidence>
<dbReference type="OrthoDB" id="1104827at2759"/>
<accession>A0A0L0EYX2</accession>
<evidence type="ECO:0000259" key="1">
    <source>
        <dbReference type="PROSITE" id="PS51444"/>
    </source>
</evidence>
<evidence type="ECO:0000313" key="3">
    <source>
        <dbReference type="Proteomes" id="UP000054560"/>
    </source>
</evidence>
<protein>
    <recommendedName>
        <fullName evidence="1">FH2 domain-containing protein</fullName>
    </recommendedName>
</protein>
<name>A0A0L0EYX2_9EUKA</name>
<dbReference type="EMBL" id="KQ253722">
    <property type="protein sequence ID" value="KNC69690.1"/>
    <property type="molecule type" value="Genomic_DNA"/>
</dbReference>
<feature type="non-terminal residue" evidence="2">
    <location>
        <position position="1"/>
    </location>
</feature>
<gene>
    <name evidence="2" type="ORF">SARC_17795</name>
</gene>
<sequence>NYMNCSVKGATEVTGFQLSFLTKLTGTKTQDNKGTLLDFLSEMLTKKGITPTSLEDEIPN</sequence>
<organism evidence="2 3">
    <name type="scientific">Sphaeroforma arctica JP610</name>
    <dbReference type="NCBI Taxonomy" id="667725"/>
    <lineage>
        <taxon>Eukaryota</taxon>
        <taxon>Ichthyosporea</taxon>
        <taxon>Ichthyophonida</taxon>
        <taxon>Sphaeroforma</taxon>
    </lineage>
</organism>
<dbReference type="AlphaFoldDB" id="A0A0L0EYX2"/>
<dbReference type="Pfam" id="PF02181">
    <property type="entry name" value="FH2"/>
    <property type="match status" value="1"/>
</dbReference>
<dbReference type="GeneID" id="25918299"/>
<proteinExistence type="predicted"/>
<dbReference type="SUPFAM" id="SSF101447">
    <property type="entry name" value="Formin homology 2 domain (FH2 domain)"/>
    <property type="match status" value="1"/>
</dbReference>